<organism evidence="3 4">
    <name type="scientific">Corynebacterium jeddahense</name>
    <dbReference type="NCBI Taxonomy" id="1414719"/>
    <lineage>
        <taxon>Bacteria</taxon>
        <taxon>Bacillati</taxon>
        <taxon>Actinomycetota</taxon>
        <taxon>Actinomycetes</taxon>
        <taxon>Mycobacteriales</taxon>
        <taxon>Corynebacteriaceae</taxon>
        <taxon>Corynebacterium</taxon>
    </lineage>
</organism>
<keyword evidence="3" id="KW-0560">Oxidoreductase</keyword>
<keyword evidence="4" id="KW-1185">Reference proteome</keyword>
<reference evidence="3 4" key="1">
    <citation type="submission" date="2020-10" db="EMBL/GenBank/DDBJ databases">
        <title>Complete genome sequence of Corynebacterium jeddahense DSM 45997, type strain of Corynebacterium jeddahense.</title>
        <authorList>
            <person name="Busche T."/>
            <person name="Kalinowski J."/>
            <person name="Ruckert C."/>
        </authorList>
    </citation>
    <scope>NUCLEOTIDE SEQUENCE [LARGE SCALE GENOMIC DNA]</scope>
    <source>
        <strain evidence="3 4">DSM 45997</strain>
    </source>
</reference>
<dbReference type="SUPFAM" id="SSF49482">
    <property type="entry name" value="Aromatic compound dioxygenase"/>
    <property type="match status" value="1"/>
</dbReference>
<protein>
    <submittedName>
        <fullName evidence="3">Chlorocatechol 1,2-dioxygenase</fullName>
        <ecNumber evidence="3">1.13.11.-</ecNumber>
    </submittedName>
</protein>
<dbReference type="Proteomes" id="UP001218071">
    <property type="component" value="Chromosome"/>
</dbReference>
<dbReference type="NCBIfam" id="TIGR01409">
    <property type="entry name" value="TAT_signal_seq"/>
    <property type="match status" value="1"/>
</dbReference>
<dbReference type="Gene3D" id="2.60.130.10">
    <property type="entry name" value="Aromatic compound dioxygenase"/>
    <property type="match status" value="1"/>
</dbReference>
<evidence type="ECO:0000313" key="3">
    <source>
        <dbReference type="EMBL" id="WCZ38833.1"/>
    </source>
</evidence>
<feature type="compositionally biased region" description="Pro residues" evidence="1">
    <location>
        <begin position="322"/>
        <end position="335"/>
    </location>
</feature>
<accession>A0ABY7UKK1</accession>
<dbReference type="RefSeq" id="WP_042410268.1">
    <property type="nucleotide sequence ID" value="NZ_CBYN010000174.1"/>
</dbReference>
<dbReference type="InterPro" id="IPR006311">
    <property type="entry name" value="TAT_signal"/>
</dbReference>
<evidence type="ECO:0000259" key="2">
    <source>
        <dbReference type="Pfam" id="PF00775"/>
    </source>
</evidence>
<dbReference type="InterPro" id="IPR019546">
    <property type="entry name" value="TAT_signal_bac_arc"/>
</dbReference>
<feature type="region of interest" description="Disordered" evidence="1">
    <location>
        <begin position="291"/>
        <end position="335"/>
    </location>
</feature>
<dbReference type="GO" id="GO:0016491">
    <property type="term" value="F:oxidoreductase activity"/>
    <property type="evidence" value="ECO:0007669"/>
    <property type="project" value="UniProtKB-KW"/>
</dbReference>
<feature type="compositionally biased region" description="Gly residues" evidence="1">
    <location>
        <begin position="299"/>
        <end position="321"/>
    </location>
</feature>
<dbReference type="Pfam" id="PF00775">
    <property type="entry name" value="Dioxygenase_C"/>
    <property type="match status" value="1"/>
</dbReference>
<evidence type="ECO:0000313" key="4">
    <source>
        <dbReference type="Proteomes" id="UP001218071"/>
    </source>
</evidence>
<dbReference type="PROSITE" id="PS51318">
    <property type="entry name" value="TAT"/>
    <property type="match status" value="1"/>
</dbReference>
<feature type="domain" description="Intradiol ring-cleavage dioxygenases" evidence="2">
    <location>
        <begin position="126"/>
        <end position="203"/>
    </location>
</feature>
<sequence>MTRFFEGRALHRPDDDVEDQGLAFDLGTIENRLSRRKLLGMLGVGAGAAALAACTSGTSNASSTASSTANSTSSGAATTTAAAASSFTEMKTETAGPYPGDGSNGPDVLEKVGVERRDIRGSIGGGATASGVPLTLKMNIIDMVSNNAPMAGAAVYVWHCDAAGKYSMYSTGLEDETYLRGVQVTGDDGSVEFTTIVPGCYEGRWPHIHFEVFSSVDDIAEASKAILTSQIAVPEEVDTAVYATDNYADSVSPFSHITLANDNVFSDGWDQQLPSFTGDVQAGYSFTIDVPIDTTTPNSGGGAAPNPGGGPGGQDGPGGPGGTPPTGMPQPPASY</sequence>
<name>A0ABY7UKK1_9CORY</name>
<evidence type="ECO:0000256" key="1">
    <source>
        <dbReference type="SAM" id="MobiDB-lite"/>
    </source>
</evidence>
<dbReference type="InterPro" id="IPR015889">
    <property type="entry name" value="Intradiol_dOase_core"/>
</dbReference>
<proteinExistence type="predicted"/>
<dbReference type="PANTHER" id="PTHR34315:SF1">
    <property type="entry name" value="INTRADIOL RING-CLEAVAGE DIOXYGENASES DOMAIN-CONTAINING PROTEIN-RELATED"/>
    <property type="match status" value="1"/>
</dbReference>
<dbReference type="PANTHER" id="PTHR34315">
    <property type="match status" value="1"/>
</dbReference>
<gene>
    <name evidence="3" type="primary">clcA</name>
    <name evidence="3" type="ORF">CJEDD_06135</name>
</gene>
<dbReference type="EC" id="1.13.11.-" evidence="3"/>
<dbReference type="EMBL" id="CP063194">
    <property type="protein sequence ID" value="WCZ38833.1"/>
    <property type="molecule type" value="Genomic_DNA"/>
</dbReference>
<dbReference type="InterPro" id="IPR000627">
    <property type="entry name" value="Intradiol_dOase_C"/>
</dbReference>